<dbReference type="InterPro" id="IPR005672">
    <property type="entry name" value="Phosphate_PstA"/>
</dbReference>
<dbReference type="NCBIfam" id="TIGR00974">
    <property type="entry name" value="3a0107s02c"/>
    <property type="match status" value="1"/>
</dbReference>
<dbReference type="EMBL" id="MBEW02000041">
    <property type="protein sequence ID" value="RDY20414.1"/>
    <property type="molecule type" value="Genomic_DNA"/>
</dbReference>
<evidence type="ECO:0000256" key="5">
    <source>
        <dbReference type="ARBA" id="ARBA00022692"/>
    </source>
</evidence>
<evidence type="ECO:0000256" key="4">
    <source>
        <dbReference type="ARBA" id="ARBA00022475"/>
    </source>
</evidence>
<keyword evidence="3" id="KW-0813">Transport</keyword>
<reference evidence="10 12" key="1">
    <citation type="journal article" date="2016" name="Genome Announc.">
        <title>Draft Genome Sequence of Criibacterium bergeronii gen. nov., sp. nov., Strain CCRI-22567T, Isolated from a Vaginal Sample from a Woman with Bacterial Vaginosis.</title>
        <authorList>
            <person name="Maheux A.F."/>
            <person name="Berube E."/>
            <person name="Boudreau D.K."/>
            <person name="Raymond F."/>
            <person name="Corbeil J."/>
            <person name="Roy P.H."/>
            <person name="Boissinot M."/>
            <person name="Omar R.F."/>
        </authorList>
    </citation>
    <scope>NUCLEOTIDE SEQUENCE [LARGE SCALE GENOMIC DNA]</scope>
    <source>
        <strain evidence="10 12">CCRI-22567</strain>
    </source>
</reference>
<reference evidence="11 13" key="3">
    <citation type="submission" date="2019-07" db="EMBL/GenBank/DDBJ databases">
        <title>Criibacterium bergeronii gen. nov., sp. nov. isolated from human clinical samples.</title>
        <authorList>
            <person name="Maheux A.F."/>
            <person name="Boudreau D.K."/>
            <person name="Berube E."/>
            <person name="Brodeur S."/>
            <person name="Bernard K.A."/>
            <person name="Abed J.Y."/>
            <person name="Ducrey E."/>
            <person name="Guay E.F."/>
            <person name="Raymond F."/>
            <person name="Corbeil J."/>
            <person name="Domingo M.-C."/>
            <person name="Roy P.H."/>
            <person name="Boissinot M."/>
            <person name="Tocheva E.I."/>
            <person name="Omar R.F."/>
        </authorList>
    </citation>
    <scope>NUCLEOTIDE SEQUENCE [LARGE SCALE GENOMIC DNA]</scope>
    <source>
        <strain evidence="11 13">CCRI-24246</strain>
    </source>
</reference>
<dbReference type="RefSeq" id="WP_068911824.1">
    <property type="nucleotide sequence ID" value="NZ_MBEW02000041.1"/>
</dbReference>
<name>A0A371IIV7_9FIRM</name>
<dbReference type="STRING" id="1871336.BBG48_01555"/>
<evidence type="ECO:0000256" key="1">
    <source>
        <dbReference type="ARBA" id="ARBA00004651"/>
    </source>
</evidence>
<dbReference type="GO" id="GO:0035435">
    <property type="term" value="P:phosphate ion transmembrane transport"/>
    <property type="evidence" value="ECO:0007669"/>
    <property type="project" value="InterPro"/>
</dbReference>
<dbReference type="EMBL" id="VJXW01000010">
    <property type="protein sequence ID" value="TRW25411.1"/>
    <property type="molecule type" value="Genomic_DNA"/>
</dbReference>
<dbReference type="PANTHER" id="PTHR43470:SF3">
    <property type="entry name" value="PHOSPHATE TRANSPORT SYSTEM PERMEASE PROTEIN PSTA-RELATED"/>
    <property type="match status" value="1"/>
</dbReference>
<accession>A0A371IIV7</accession>
<organism evidence="10 12">
    <name type="scientific">Criibacterium bergeronii</name>
    <dbReference type="NCBI Taxonomy" id="1871336"/>
    <lineage>
        <taxon>Bacteria</taxon>
        <taxon>Bacillati</taxon>
        <taxon>Bacillota</taxon>
        <taxon>Clostridia</taxon>
        <taxon>Peptostreptococcales</taxon>
        <taxon>Filifactoraceae</taxon>
        <taxon>Criibacterium</taxon>
    </lineage>
</organism>
<dbReference type="AlphaFoldDB" id="A0A371IIV7"/>
<dbReference type="GO" id="GO:0005886">
    <property type="term" value="C:plasma membrane"/>
    <property type="evidence" value="ECO:0007669"/>
    <property type="project" value="UniProtKB-SubCell"/>
</dbReference>
<protein>
    <recommendedName>
        <fullName evidence="8">Phosphate transport system permease protein PstA</fullName>
    </recommendedName>
</protein>
<feature type="transmembrane region" description="Helical" evidence="8">
    <location>
        <begin position="261"/>
        <end position="278"/>
    </location>
</feature>
<evidence type="ECO:0000313" key="11">
    <source>
        <dbReference type="EMBL" id="TRW25411.1"/>
    </source>
</evidence>
<dbReference type="InterPro" id="IPR000515">
    <property type="entry name" value="MetI-like"/>
</dbReference>
<keyword evidence="5 8" id="KW-0812">Transmembrane</keyword>
<feature type="transmembrane region" description="Helical" evidence="8">
    <location>
        <begin position="114"/>
        <end position="138"/>
    </location>
</feature>
<comment type="subcellular location">
    <subcellularLocation>
        <location evidence="1 8">Cell membrane</location>
        <topology evidence="1 8">Multi-pass membrane protein</topology>
    </subcellularLocation>
</comment>
<comment type="similarity">
    <text evidence="2 8">Belongs to the binding-protein-dependent transport system permease family. CysTW subfamily.</text>
</comment>
<dbReference type="InterPro" id="IPR035906">
    <property type="entry name" value="MetI-like_sf"/>
</dbReference>
<evidence type="ECO:0000256" key="8">
    <source>
        <dbReference type="RuleBase" id="RU363043"/>
    </source>
</evidence>
<feature type="transmembrane region" description="Helical" evidence="8">
    <location>
        <begin position="80"/>
        <end position="102"/>
    </location>
</feature>
<proteinExistence type="inferred from homology"/>
<dbReference type="PROSITE" id="PS50928">
    <property type="entry name" value="ABC_TM1"/>
    <property type="match status" value="1"/>
</dbReference>
<feature type="transmembrane region" description="Helical" evidence="8">
    <location>
        <begin position="144"/>
        <end position="164"/>
    </location>
</feature>
<evidence type="ECO:0000313" key="13">
    <source>
        <dbReference type="Proteomes" id="UP000319424"/>
    </source>
</evidence>
<reference evidence="10" key="2">
    <citation type="submission" date="2018-07" db="EMBL/GenBank/DDBJ databases">
        <authorList>
            <person name="Quirk P.G."/>
            <person name="Krulwich T.A."/>
        </authorList>
    </citation>
    <scope>NUCLEOTIDE SEQUENCE</scope>
    <source>
        <strain evidence="10">CCRI-22567</strain>
    </source>
</reference>
<dbReference type="GO" id="GO:0005315">
    <property type="term" value="F:phosphate transmembrane transporter activity"/>
    <property type="evidence" value="ECO:0007669"/>
    <property type="project" value="InterPro"/>
</dbReference>
<evidence type="ECO:0000256" key="6">
    <source>
        <dbReference type="ARBA" id="ARBA00022989"/>
    </source>
</evidence>
<evidence type="ECO:0000256" key="2">
    <source>
        <dbReference type="ARBA" id="ARBA00007069"/>
    </source>
</evidence>
<dbReference type="Proteomes" id="UP000319424">
    <property type="component" value="Unassembled WGS sequence"/>
</dbReference>
<dbReference type="Gene3D" id="1.10.3720.10">
    <property type="entry name" value="MetI-like"/>
    <property type="match status" value="1"/>
</dbReference>
<evidence type="ECO:0000256" key="3">
    <source>
        <dbReference type="ARBA" id="ARBA00022448"/>
    </source>
</evidence>
<keyword evidence="12" id="KW-1185">Reference proteome</keyword>
<evidence type="ECO:0000256" key="7">
    <source>
        <dbReference type="ARBA" id="ARBA00023136"/>
    </source>
</evidence>
<keyword evidence="6 8" id="KW-1133">Transmembrane helix</keyword>
<dbReference type="PANTHER" id="PTHR43470">
    <property type="entry name" value="PHOSPHATE TRANSPORT SYSTEM PERMEASE PROTEIN PSTA-RELATED"/>
    <property type="match status" value="1"/>
</dbReference>
<dbReference type="CDD" id="cd06261">
    <property type="entry name" value="TM_PBP2"/>
    <property type="match status" value="1"/>
</dbReference>
<feature type="transmembrane region" description="Helical" evidence="8">
    <location>
        <begin position="25"/>
        <end position="50"/>
    </location>
</feature>
<dbReference type="Proteomes" id="UP000093352">
    <property type="component" value="Unassembled WGS sequence"/>
</dbReference>
<evidence type="ECO:0000313" key="12">
    <source>
        <dbReference type="Proteomes" id="UP000093352"/>
    </source>
</evidence>
<gene>
    <name evidence="11" type="primary">pstA</name>
    <name evidence="10" type="ORF">BBG48_010185</name>
    <name evidence="11" type="ORF">FL857_07255</name>
</gene>
<keyword evidence="4 8" id="KW-1003">Cell membrane</keyword>
<dbReference type="SUPFAM" id="SSF161098">
    <property type="entry name" value="MetI-like"/>
    <property type="match status" value="1"/>
</dbReference>
<keyword evidence="7 8" id="KW-0472">Membrane</keyword>
<dbReference type="Pfam" id="PF00528">
    <property type="entry name" value="BPD_transp_1"/>
    <property type="match status" value="1"/>
</dbReference>
<comment type="caution">
    <text evidence="10">The sequence shown here is derived from an EMBL/GenBank/DDBJ whole genome shotgun (WGS) entry which is preliminary data.</text>
</comment>
<evidence type="ECO:0000313" key="10">
    <source>
        <dbReference type="EMBL" id="RDY20414.1"/>
    </source>
</evidence>
<dbReference type="OrthoDB" id="9785113at2"/>
<sequence>MEKNNLYIHNSKDLTIKKSDPLSKFLNILVHISAAITFCVLIFLIGYILVNGVPNLSADLFSIHYNSTNVSLLPATFNTLVIIVISLAIAVPIGIFSAIFLVEYAKKGDKTVALIRLMTETLSGIPSIIYGLFGMIFFVTTLRMGYSILAGSLTLSIMILPLIIRTTQEALKAVPDSLREGSFGLGAGKLRTISKVVLPSCLPAILSGVILAIGRIVGESAALIFTAGSVADFPNDLFSPGRTLAVHMYAISTEGFHMDKAYATAVVLLVIVLFINFVSTKIAKNLENGGTN</sequence>
<feature type="transmembrane region" description="Helical" evidence="8">
    <location>
        <begin position="196"/>
        <end position="217"/>
    </location>
</feature>
<evidence type="ECO:0000259" key="9">
    <source>
        <dbReference type="PROSITE" id="PS50928"/>
    </source>
</evidence>
<feature type="domain" description="ABC transmembrane type-1" evidence="9">
    <location>
        <begin position="76"/>
        <end position="279"/>
    </location>
</feature>